<dbReference type="AlphaFoldDB" id="A0A1D8GHI1"/>
<dbReference type="EMBL" id="CP017269">
    <property type="protein sequence ID" value="AOT70359.1"/>
    <property type="molecule type" value="Genomic_DNA"/>
</dbReference>
<dbReference type="GO" id="GO:0016787">
    <property type="term" value="F:hydrolase activity"/>
    <property type="evidence" value="ECO:0007669"/>
    <property type="project" value="UniProtKB-KW"/>
</dbReference>
<feature type="binding site" evidence="3">
    <location>
        <position position="252"/>
    </location>
    <ligand>
        <name>a divalent metal cation</name>
        <dbReference type="ChEBI" id="CHEBI:60240"/>
        <label>1</label>
    </ligand>
</feature>
<feature type="binding site" evidence="3">
    <location>
        <position position="167"/>
    </location>
    <ligand>
        <name>a divalent metal cation</name>
        <dbReference type="ChEBI" id="CHEBI:60240"/>
        <label>2</label>
    </ligand>
</feature>
<proteinExistence type="inferred from homology"/>
<dbReference type="GO" id="GO:0008270">
    <property type="term" value="F:zinc ion binding"/>
    <property type="evidence" value="ECO:0007669"/>
    <property type="project" value="InterPro"/>
</dbReference>
<accession>A0A1D8GHI1</accession>
<dbReference type="Pfam" id="PF02126">
    <property type="entry name" value="PTE"/>
    <property type="match status" value="1"/>
</dbReference>
<feature type="binding site" evidence="3">
    <location>
        <position position="195"/>
    </location>
    <ligand>
        <name>a divalent metal cation</name>
        <dbReference type="ChEBI" id="CHEBI:60240"/>
        <label>2</label>
    </ligand>
</feature>
<keyword evidence="2 5" id="KW-0378">Hydrolase</keyword>
<dbReference type="OrthoDB" id="105927at2"/>
<feature type="binding site" evidence="3">
    <location>
        <position position="23"/>
    </location>
    <ligand>
        <name>a divalent metal cation</name>
        <dbReference type="ChEBI" id="CHEBI:60240"/>
        <label>1</label>
    </ligand>
</feature>
<sequence>MSITTIHGIISAEDLGKTYIHEHLKIDLSAQKKDQDAKFDDIDAVIGEMKTLKGKGIDTIVEVTNRGMGRDIQAMKKIADASGINIIISTGFYKEPYLPQYVYEMEETEISKLLIKDLLEGIEDTNIKAHVIGEIGTSNNVMTPMELKVFRIAARTHLETGRPVSTHTTLGTHALEQLKFFKEFGVDATKVVIGHLDLNCDLDYHLSIADKGCFLAFDTIGKLNYQSDEKRAAHIRDLIHRGHLDQIVLSQDMTRKSHLKANGGIGYSYLIDHFIPKLMDAGITEEQIDVMMIHNPKRFLKI</sequence>
<feature type="binding site" evidence="3">
    <location>
        <position position="134"/>
    </location>
    <ligand>
        <name>a divalent metal cation</name>
        <dbReference type="ChEBI" id="CHEBI:60240"/>
        <label>2</label>
    </ligand>
</feature>
<comment type="caution">
    <text evidence="4">Lacks conserved residue(s) required for the propagation of feature annotation.</text>
</comment>
<reference evidence="5 6" key="1">
    <citation type="submission" date="2016-09" db="EMBL/GenBank/DDBJ databases">
        <title>Genomic analysis reveals versatility of anaerobic energy metabolism of Geosporobacter ferrireducens IRF9 of phylum Firmicutes.</title>
        <authorList>
            <person name="Kim S.-J."/>
        </authorList>
    </citation>
    <scope>NUCLEOTIDE SEQUENCE [LARGE SCALE GENOMIC DNA]</scope>
    <source>
        <strain evidence="5 6">IRF9</strain>
    </source>
</reference>
<comment type="similarity">
    <text evidence="4">Belongs to the metallo-dependent hydrolases superfamily. Phosphotriesterase family.</text>
</comment>
<dbReference type="RefSeq" id="WP_069977031.1">
    <property type="nucleotide sequence ID" value="NZ_CP017269.1"/>
</dbReference>
<dbReference type="PIRSF" id="PIRSF016839">
    <property type="entry name" value="PhP"/>
    <property type="match status" value="1"/>
</dbReference>
<dbReference type="InterPro" id="IPR001559">
    <property type="entry name" value="Phosphotriesterase"/>
</dbReference>
<evidence type="ECO:0000256" key="3">
    <source>
        <dbReference type="PIRSR" id="PIRSR601559-52"/>
    </source>
</evidence>
<organism evidence="5 6">
    <name type="scientific">Geosporobacter ferrireducens</name>
    <dbReference type="NCBI Taxonomy" id="1424294"/>
    <lineage>
        <taxon>Bacteria</taxon>
        <taxon>Bacillati</taxon>
        <taxon>Bacillota</taxon>
        <taxon>Clostridia</taxon>
        <taxon>Peptostreptococcales</taxon>
        <taxon>Thermotaleaceae</taxon>
        <taxon>Geosporobacter</taxon>
    </lineage>
</organism>
<evidence type="ECO:0000256" key="2">
    <source>
        <dbReference type="ARBA" id="ARBA00022801"/>
    </source>
</evidence>
<evidence type="ECO:0000256" key="1">
    <source>
        <dbReference type="ARBA" id="ARBA00022723"/>
    </source>
</evidence>
<dbReference type="KEGG" id="gfe:Gferi_12615"/>
<comment type="cofactor">
    <cofactor evidence="3">
        <name>a divalent metal cation</name>
        <dbReference type="ChEBI" id="CHEBI:60240"/>
    </cofactor>
    <text evidence="3">Binds 2 divalent metal cations per subunit.</text>
</comment>
<dbReference type="PANTHER" id="PTHR10819:SF3">
    <property type="entry name" value="PHOSPHOTRIESTERASE-RELATED PROTEIN"/>
    <property type="match status" value="1"/>
</dbReference>
<protein>
    <submittedName>
        <fullName evidence="5">Hydrolase</fullName>
    </submittedName>
</protein>
<evidence type="ECO:0000313" key="5">
    <source>
        <dbReference type="EMBL" id="AOT70359.1"/>
    </source>
</evidence>
<dbReference type="PROSITE" id="PS51347">
    <property type="entry name" value="PHOSPHOTRIESTERASE_2"/>
    <property type="match status" value="1"/>
</dbReference>
<keyword evidence="1 3" id="KW-0479">Metal-binding</keyword>
<evidence type="ECO:0000313" key="6">
    <source>
        <dbReference type="Proteomes" id="UP000095743"/>
    </source>
</evidence>
<dbReference type="PANTHER" id="PTHR10819">
    <property type="entry name" value="PHOSPHOTRIESTERASE-RELATED"/>
    <property type="match status" value="1"/>
</dbReference>
<dbReference type="Gene3D" id="3.20.20.140">
    <property type="entry name" value="Metal-dependent hydrolases"/>
    <property type="match status" value="1"/>
</dbReference>
<name>A0A1D8GHI1_9FIRM</name>
<dbReference type="STRING" id="1424294.Gferi_12615"/>
<feature type="binding site" evidence="3">
    <location>
        <position position="134"/>
    </location>
    <ligand>
        <name>a divalent metal cation</name>
        <dbReference type="ChEBI" id="CHEBI:60240"/>
        <label>1</label>
    </ligand>
</feature>
<dbReference type="InterPro" id="IPR032466">
    <property type="entry name" value="Metal_Hydrolase"/>
</dbReference>
<gene>
    <name evidence="5" type="ORF">Gferi_12615</name>
</gene>
<feature type="binding site" evidence="3">
    <location>
        <position position="21"/>
    </location>
    <ligand>
        <name>a divalent metal cation</name>
        <dbReference type="ChEBI" id="CHEBI:60240"/>
        <label>1</label>
    </ligand>
</feature>
<evidence type="ECO:0000256" key="4">
    <source>
        <dbReference type="PROSITE-ProRule" id="PRU00679"/>
    </source>
</evidence>
<keyword evidence="6" id="KW-1185">Reference proteome</keyword>
<dbReference type="Proteomes" id="UP000095743">
    <property type="component" value="Chromosome"/>
</dbReference>
<dbReference type="CDD" id="cd00530">
    <property type="entry name" value="PTE"/>
    <property type="match status" value="1"/>
</dbReference>
<dbReference type="SUPFAM" id="SSF51556">
    <property type="entry name" value="Metallo-dependent hydrolases"/>
    <property type="match status" value="1"/>
</dbReference>